<protein>
    <submittedName>
        <fullName evidence="2">Uncharacterized protein</fullName>
    </submittedName>
</protein>
<evidence type="ECO:0000313" key="3">
    <source>
        <dbReference type="Proteomes" id="UP000499080"/>
    </source>
</evidence>
<evidence type="ECO:0000256" key="1">
    <source>
        <dbReference type="SAM" id="MobiDB-lite"/>
    </source>
</evidence>
<sequence length="166" mass="19216">MFVAGLNRSYQGESLVNNRYAIDSGKLIKFSQWVSTQGEFSTFRWPEEDIEVIERSIKRSKPPKGYESYRGRYLSARYTNDRYLSSSFPKECYDAFLQLTKRISLAKRLAKIARGRNARKQVQNSSVEILTFNLSQSPDLPLRIRSSLLKPSRPAPMRRGQKVKSQ</sequence>
<comment type="caution">
    <text evidence="2">The sequence shown here is derived from an EMBL/GenBank/DDBJ whole genome shotgun (WGS) entry which is preliminary data.</text>
</comment>
<proteinExistence type="predicted"/>
<keyword evidence="3" id="KW-1185">Reference proteome</keyword>
<reference evidence="2 3" key="1">
    <citation type="journal article" date="2019" name="Sci. Rep.">
        <title>Orb-weaving spider Araneus ventricosus genome elucidates the spidroin gene catalogue.</title>
        <authorList>
            <person name="Kono N."/>
            <person name="Nakamura H."/>
            <person name="Ohtoshi R."/>
            <person name="Moran D.A.P."/>
            <person name="Shinohara A."/>
            <person name="Yoshida Y."/>
            <person name="Fujiwara M."/>
            <person name="Mori M."/>
            <person name="Tomita M."/>
            <person name="Arakawa K."/>
        </authorList>
    </citation>
    <scope>NUCLEOTIDE SEQUENCE [LARGE SCALE GENOMIC DNA]</scope>
</reference>
<name>A0A4Y2RRB3_ARAVE</name>
<organism evidence="2 3">
    <name type="scientific">Araneus ventricosus</name>
    <name type="common">Orbweaver spider</name>
    <name type="synonym">Epeira ventricosa</name>
    <dbReference type="NCBI Taxonomy" id="182803"/>
    <lineage>
        <taxon>Eukaryota</taxon>
        <taxon>Metazoa</taxon>
        <taxon>Ecdysozoa</taxon>
        <taxon>Arthropoda</taxon>
        <taxon>Chelicerata</taxon>
        <taxon>Arachnida</taxon>
        <taxon>Araneae</taxon>
        <taxon>Araneomorphae</taxon>
        <taxon>Entelegynae</taxon>
        <taxon>Araneoidea</taxon>
        <taxon>Araneidae</taxon>
        <taxon>Araneus</taxon>
    </lineage>
</organism>
<evidence type="ECO:0000313" key="2">
    <source>
        <dbReference type="EMBL" id="GBN78372.1"/>
    </source>
</evidence>
<dbReference type="AlphaFoldDB" id="A0A4Y2RRB3"/>
<gene>
    <name evidence="2" type="ORF">AVEN_91981_1</name>
</gene>
<dbReference type="EMBL" id="BGPR01018154">
    <property type="protein sequence ID" value="GBN78372.1"/>
    <property type="molecule type" value="Genomic_DNA"/>
</dbReference>
<dbReference type="Proteomes" id="UP000499080">
    <property type="component" value="Unassembled WGS sequence"/>
</dbReference>
<feature type="region of interest" description="Disordered" evidence="1">
    <location>
        <begin position="145"/>
        <end position="166"/>
    </location>
</feature>
<accession>A0A4Y2RRB3</accession>